<sequence length="407" mass="43994">MAHERTSQSNFDRRLTRRAALRGGAGLVAASLVGCANGDDSGAPTPTLQPAVEVAPTQVPPAPTQPPISSPVAGYLDPARWLGRSLVVASPAFGEYLDAVRTAFFDAFALATGATVRHQDFGREGFGGLIAQVESGEPVWDVLLVPAEEVLPLATSGYLEAIDYNVVDPTALYAELLFQHGVGARMYATTMVFPATAPAPPHDWAAFWDLESHLGTRALRKSPIGTLEFSLLADGVGMADLYPLDVPRAFAALNRIRNATLFYEDSKQPVEFVRTGQAGLASAWNVRTDLPDVISLVTPQWNGGMVSADSWIIPRGAPNRDVGMSFINFATRAVPAANFSRLQSFGPVNQDALALLRPDIVERLPNAPGRLSVQFFQNWGFWAEFRESLLVQFEDWLLNPIATPGPR</sequence>
<dbReference type="Pfam" id="PF13416">
    <property type="entry name" value="SBP_bac_8"/>
    <property type="match status" value="1"/>
</dbReference>
<dbReference type="AlphaFoldDB" id="A0A6J4UYF0"/>
<reference evidence="1" key="1">
    <citation type="submission" date="2020-02" db="EMBL/GenBank/DDBJ databases">
        <authorList>
            <person name="Meier V. D."/>
        </authorList>
    </citation>
    <scope>NUCLEOTIDE SEQUENCE</scope>
    <source>
        <strain evidence="1">AVDCRST_MAG87</strain>
    </source>
</reference>
<dbReference type="InterPro" id="IPR006059">
    <property type="entry name" value="SBP"/>
</dbReference>
<dbReference type="SUPFAM" id="SSF53850">
    <property type="entry name" value="Periplasmic binding protein-like II"/>
    <property type="match status" value="1"/>
</dbReference>
<name>A0A6J4UYF0_9BACT</name>
<evidence type="ECO:0008006" key="2">
    <source>
        <dbReference type="Google" id="ProtNLM"/>
    </source>
</evidence>
<protein>
    <recommendedName>
        <fullName evidence="2">ABC transporter, periplasmic spermidine putrescine-binding protein PotD</fullName>
    </recommendedName>
</protein>
<gene>
    <name evidence="1" type="ORF">AVDCRST_MAG87-1756</name>
</gene>
<dbReference type="InterPro" id="IPR006311">
    <property type="entry name" value="TAT_signal"/>
</dbReference>
<evidence type="ECO:0000313" key="1">
    <source>
        <dbReference type="EMBL" id="CAA9563354.1"/>
    </source>
</evidence>
<dbReference type="PROSITE" id="PS51257">
    <property type="entry name" value="PROKAR_LIPOPROTEIN"/>
    <property type="match status" value="1"/>
</dbReference>
<proteinExistence type="predicted"/>
<accession>A0A6J4UYF0</accession>
<dbReference type="PROSITE" id="PS51318">
    <property type="entry name" value="TAT"/>
    <property type="match status" value="1"/>
</dbReference>
<organism evidence="1">
    <name type="scientific">uncultured Thermomicrobiales bacterium</name>
    <dbReference type="NCBI Taxonomy" id="1645740"/>
    <lineage>
        <taxon>Bacteria</taxon>
        <taxon>Pseudomonadati</taxon>
        <taxon>Thermomicrobiota</taxon>
        <taxon>Thermomicrobia</taxon>
        <taxon>Thermomicrobiales</taxon>
        <taxon>environmental samples</taxon>
    </lineage>
</organism>
<dbReference type="Gene3D" id="3.40.190.10">
    <property type="entry name" value="Periplasmic binding protein-like II"/>
    <property type="match status" value="2"/>
</dbReference>
<dbReference type="EMBL" id="CADCWJ010000393">
    <property type="protein sequence ID" value="CAA9563354.1"/>
    <property type="molecule type" value="Genomic_DNA"/>
</dbReference>